<comment type="caution">
    <text evidence="1">The sequence shown here is derived from an EMBL/GenBank/DDBJ whole genome shotgun (WGS) entry which is preliminary data.</text>
</comment>
<protein>
    <submittedName>
        <fullName evidence="1">Uncharacterized protein</fullName>
    </submittedName>
</protein>
<accession>A0ABW7SAM0</accession>
<name>A0ABW7SAM0_STRTE</name>
<gene>
    <name evidence="1" type="ORF">ACH3YB_31680</name>
</gene>
<dbReference type="EMBL" id="JBIQWK010000011">
    <property type="protein sequence ID" value="MFI0576197.1"/>
    <property type="molecule type" value="Genomic_DNA"/>
</dbReference>
<proteinExistence type="predicted"/>
<sequence length="124" mass="13632">MTARTHDYRGRVLEPGWLSKTTQAQLDELAAQYPAGARVTHLCGRGGTVALDEPVHVPGLFTGRPTTVCLGGPWHSEPMVFVTWDNEADLVWRVWVPVARIQRAHAAAVNRPGNKAVTRKGGRR</sequence>
<keyword evidence="2" id="KW-1185">Reference proteome</keyword>
<dbReference type="Proteomes" id="UP001610810">
    <property type="component" value="Unassembled WGS sequence"/>
</dbReference>
<reference evidence="1 2" key="1">
    <citation type="submission" date="2024-10" db="EMBL/GenBank/DDBJ databases">
        <authorList>
            <person name="Wannawong T."/>
            <person name="Kuncharoen N."/>
            <person name="Mhuantong W."/>
        </authorList>
    </citation>
    <scope>NUCLEOTIDE SEQUENCE [LARGE SCALE GENOMIC DNA]</scope>
    <source>
        <strain evidence="1 2">CALK1-4</strain>
    </source>
</reference>
<organism evidence="1 2">
    <name type="scientific">Streptomyces tendae</name>
    <dbReference type="NCBI Taxonomy" id="1932"/>
    <lineage>
        <taxon>Bacteria</taxon>
        <taxon>Bacillati</taxon>
        <taxon>Actinomycetota</taxon>
        <taxon>Actinomycetes</taxon>
        <taxon>Kitasatosporales</taxon>
        <taxon>Streptomycetaceae</taxon>
        <taxon>Streptomyces</taxon>
    </lineage>
</organism>
<dbReference type="RefSeq" id="WP_398353439.1">
    <property type="nucleotide sequence ID" value="NZ_JBIQWK010000011.1"/>
</dbReference>
<evidence type="ECO:0000313" key="1">
    <source>
        <dbReference type="EMBL" id="MFI0576197.1"/>
    </source>
</evidence>
<evidence type="ECO:0000313" key="2">
    <source>
        <dbReference type="Proteomes" id="UP001610810"/>
    </source>
</evidence>